<proteinExistence type="predicted"/>
<dbReference type="AlphaFoldDB" id="A0A2Z6ES13"/>
<evidence type="ECO:0000313" key="1">
    <source>
        <dbReference type="EMBL" id="BBE08189.1"/>
    </source>
</evidence>
<organism evidence="1 2">
    <name type="scientific">Mycoavidus cysteinexigens</name>
    <dbReference type="NCBI Taxonomy" id="1553431"/>
    <lineage>
        <taxon>Bacteria</taxon>
        <taxon>Pseudomonadati</taxon>
        <taxon>Pseudomonadota</taxon>
        <taxon>Betaproteobacteria</taxon>
        <taxon>Burkholderiales</taxon>
        <taxon>Burkholderiaceae</taxon>
        <taxon>Mycoavidus</taxon>
    </lineage>
</organism>
<accession>A0A2Z6ES13</accession>
<evidence type="ECO:0000313" key="2">
    <source>
        <dbReference type="Proteomes" id="UP000282597"/>
    </source>
</evidence>
<protein>
    <submittedName>
        <fullName evidence="1">Uncharacterized protein</fullName>
    </submittedName>
</protein>
<dbReference type="Proteomes" id="UP000282597">
    <property type="component" value="Chromosome"/>
</dbReference>
<sequence length="208" mass="23660">MASVLLNMGCGYLPLVPDDLKINGRNIFDYVINYDPLYLVNKEDQEKDKMMTDMNFIRCFNGVERDKAQFTQYVHEIKNEIIDVILAISPFGFSVINRWNHNLLIYGGFVIIIGNTANPYLNNEKRLFDEADFQQEYTMLDENNIPSIAKSIIGKVKEVEEEKRGISNTTGLDNARKTPLNSFRVARKGTIGASYQAGLVGYENGIMQ</sequence>
<dbReference type="RefSeq" id="WP_045363908.1">
    <property type="nucleotide sequence ID" value="NZ_AP018150.1"/>
</dbReference>
<name>A0A2Z6ES13_9BURK</name>
<reference evidence="1 2" key="1">
    <citation type="journal article" date="2018" name="Microbes Environ.">
        <title>Comparative Genomic Insights into Endofungal Lifestyles of Two Bacterial Endosymbionts, Mycoavidus cysteinexigens and Burkholderia rhizoxinica.</title>
        <authorList>
            <person name="Sharmin D."/>
            <person name="Guo Y."/>
            <person name="Nishizawa T."/>
            <person name="Ohshima S."/>
            <person name="Sato Y."/>
            <person name="Takashima Y."/>
            <person name="Narisawa K."/>
            <person name="Ohta H."/>
        </authorList>
    </citation>
    <scope>NUCLEOTIDE SEQUENCE [LARGE SCALE GENOMIC DNA]</scope>
    <source>
        <strain evidence="1 2">B1-EB</strain>
    </source>
</reference>
<keyword evidence="2" id="KW-1185">Reference proteome</keyword>
<dbReference type="KEGG" id="mcys:MCB1EB_0028"/>
<gene>
    <name evidence="1" type="ORF">MCB1EB_0028</name>
</gene>
<dbReference type="EMBL" id="AP018150">
    <property type="protein sequence ID" value="BBE08189.1"/>
    <property type="molecule type" value="Genomic_DNA"/>
</dbReference>